<reference evidence="3 4" key="1">
    <citation type="journal article" date="2011" name="PLoS Genet.">
        <title>Genomic analysis of the necrotrophic fungal pathogens Sclerotinia sclerotiorum and Botrytis cinerea.</title>
        <authorList>
            <person name="Amselem J."/>
            <person name="Cuomo C.A."/>
            <person name="van Kan J.A."/>
            <person name="Viaud M."/>
            <person name="Benito E.P."/>
            <person name="Couloux A."/>
            <person name="Coutinho P.M."/>
            <person name="de Vries R.P."/>
            <person name="Dyer P.S."/>
            <person name="Fillinger S."/>
            <person name="Fournier E."/>
            <person name="Gout L."/>
            <person name="Hahn M."/>
            <person name="Kohn L."/>
            <person name="Lapalu N."/>
            <person name="Plummer K.M."/>
            <person name="Pradier J.M."/>
            <person name="Quevillon E."/>
            <person name="Sharon A."/>
            <person name="Simon A."/>
            <person name="ten Have A."/>
            <person name="Tudzynski B."/>
            <person name="Tudzynski P."/>
            <person name="Wincker P."/>
            <person name="Andrew M."/>
            <person name="Anthouard V."/>
            <person name="Beever R.E."/>
            <person name="Beffa R."/>
            <person name="Benoit I."/>
            <person name="Bouzid O."/>
            <person name="Brault B."/>
            <person name="Chen Z."/>
            <person name="Choquer M."/>
            <person name="Collemare J."/>
            <person name="Cotton P."/>
            <person name="Danchin E.G."/>
            <person name="Da Silva C."/>
            <person name="Gautier A."/>
            <person name="Giraud C."/>
            <person name="Giraud T."/>
            <person name="Gonzalez C."/>
            <person name="Grossetete S."/>
            <person name="Guldener U."/>
            <person name="Henrissat B."/>
            <person name="Howlett B.J."/>
            <person name="Kodira C."/>
            <person name="Kretschmer M."/>
            <person name="Lappartient A."/>
            <person name="Leroch M."/>
            <person name="Levis C."/>
            <person name="Mauceli E."/>
            <person name="Neuveglise C."/>
            <person name="Oeser B."/>
            <person name="Pearson M."/>
            <person name="Poulain J."/>
            <person name="Poussereau N."/>
            <person name="Quesneville H."/>
            <person name="Rascle C."/>
            <person name="Schumacher J."/>
            <person name="Segurens B."/>
            <person name="Sexton A."/>
            <person name="Silva E."/>
            <person name="Sirven C."/>
            <person name="Soanes D.M."/>
            <person name="Talbot N.J."/>
            <person name="Templeton M."/>
            <person name="Yandava C."/>
            <person name="Yarden O."/>
            <person name="Zeng Q."/>
            <person name="Rollins J.A."/>
            <person name="Lebrun M.H."/>
            <person name="Dickman M."/>
        </authorList>
    </citation>
    <scope>NUCLEOTIDE SEQUENCE [LARGE SCALE GENOMIC DNA]</scope>
    <source>
        <strain evidence="3 4">B05.10</strain>
    </source>
</reference>
<dbReference type="RefSeq" id="XP_024550905.1">
    <property type="nucleotide sequence ID" value="XM_024695112.1"/>
</dbReference>
<dbReference type="AlphaFoldDB" id="A0A384JSM3"/>
<feature type="region of interest" description="Disordered" evidence="1">
    <location>
        <begin position="636"/>
        <end position="655"/>
    </location>
</feature>
<dbReference type="Proteomes" id="UP000001798">
    <property type="component" value="Chromosome 9"/>
</dbReference>
<organism evidence="3 4">
    <name type="scientific">Botryotinia fuckeliana (strain B05.10)</name>
    <name type="common">Noble rot fungus</name>
    <name type="synonym">Botrytis cinerea</name>
    <dbReference type="NCBI Taxonomy" id="332648"/>
    <lineage>
        <taxon>Eukaryota</taxon>
        <taxon>Fungi</taxon>
        <taxon>Dikarya</taxon>
        <taxon>Ascomycota</taxon>
        <taxon>Pezizomycotina</taxon>
        <taxon>Leotiomycetes</taxon>
        <taxon>Helotiales</taxon>
        <taxon>Sclerotiniaceae</taxon>
        <taxon>Botrytis</taxon>
    </lineage>
</organism>
<dbReference type="OrthoDB" id="5362512at2759"/>
<dbReference type="Pfam" id="PF06985">
    <property type="entry name" value="HET"/>
    <property type="match status" value="1"/>
</dbReference>
<dbReference type="PANTHER" id="PTHR33112">
    <property type="entry name" value="DOMAIN PROTEIN, PUTATIVE-RELATED"/>
    <property type="match status" value="1"/>
</dbReference>
<reference evidence="3 4" key="3">
    <citation type="journal article" date="2017" name="Mol. Plant Pathol.">
        <title>A gapless genome sequence of the fungus Botrytis cinerea.</title>
        <authorList>
            <person name="Van Kan J.A."/>
            <person name="Stassen J.H."/>
            <person name="Mosbach A."/>
            <person name="Van Der Lee T.A."/>
            <person name="Faino L."/>
            <person name="Farmer A.D."/>
            <person name="Papasotiriou D.G."/>
            <person name="Zhou S."/>
            <person name="Seidl M.F."/>
            <person name="Cottam E."/>
            <person name="Edel D."/>
            <person name="Hahn M."/>
            <person name="Schwartz D.C."/>
            <person name="Dietrich R.A."/>
            <person name="Widdison S."/>
            <person name="Scalliet G."/>
        </authorList>
    </citation>
    <scope>NUCLEOTIDE SEQUENCE [LARGE SCALE GENOMIC DNA]</scope>
    <source>
        <strain evidence="3 4">B05.10</strain>
    </source>
</reference>
<sequence>MLCALCDSINVTDLILLAKANTGVSKADEKKWKHHSTYDDIVAAARAGCELCKLLVASLDRGLQRPPWHEVKYKEVLLESEREGLSTGFRVEIRGNESVVPEKNGSEILNAVCFGFGEHDDVPLMLSLQAPRDRIRVVEGFQIGHYTIDPDLGSETNCKIARDWLKTCDERHYECPLVEDKELPSRVIHVGSDDRDPYILPTNGKFGKYIALSHCWGGHISIALTTQTLEEFKGKISMARLPANFRDAVLLTRRLGFEYLWIDCLCIMQDSLEDWEIESKHMGQVYHDAIFTIAASTASKSTDGILHTFTDYELSGISISLKLSKDGKPEDHVDMVLPNIKRENLGDLLRDEPLAARGWTLQEEVLSARTLFYGHQQIYWQCLHNYEAADGLRPWKVVNQRAFRYDQIKDRIHLPQGLQNPDTVKSRYVYERKNTTKEFHDSQTCRKLIEEYHKQMVVDYCSRNLTRTSDKFIAFSGIVTLVRDVLWAHGFPNSLYIAGIWSSHFRQGLIWYYKDDVSPSIQRAPSWSWATTNGKIAFNQTAFNADFTNTDIDPLLISHDVKLAGQNPFGEIKMASIVVSGSTMIMRGVDDIITNQKSKPSGYIHWDVQRNGRGRRKTAFYTCRLGKSSMFLYNPHPRESDLADRTGPSESNMEPNKIYKANNVRYKVLFIAKQGRQAHGLVLKLVAGNVGDENRDGNEMPNAEVGAADPDGSRSHAADTNVQMKTYRRVGYIWLSEKHANGNRYFDSYKWAEYEGWERETLDLI</sequence>
<reference evidence="3 4" key="2">
    <citation type="journal article" date="2012" name="Eukaryot. Cell">
        <title>Genome update of Botrytis cinerea strains B05.10 and T4.</title>
        <authorList>
            <person name="Staats M."/>
            <person name="van Kan J.A."/>
        </authorList>
    </citation>
    <scope>NUCLEOTIDE SEQUENCE [LARGE SCALE GENOMIC DNA]</scope>
    <source>
        <strain evidence="3 4">B05.10</strain>
    </source>
</reference>
<evidence type="ECO:0000259" key="2">
    <source>
        <dbReference type="Pfam" id="PF06985"/>
    </source>
</evidence>
<feature type="region of interest" description="Disordered" evidence="1">
    <location>
        <begin position="692"/>
        <end position="720"/>
    </location>
</feature>
<accession>A0A384JSM3</accession>
<name>A0A384JSM3_BOTFB</name>
<dbReference type="EMBL" id="CP009813">
    <property type="protein sequence ID" value="ATZ53588.1"/>
    <property type="molecule type" value="Genomic_DNA"/>
</dbReference>
<dbReference type="InterPro" id="IPR010730">
    <property type="entry name" value="HET"/>
</dbReference>
<gene>
    <name evidence="3" type="ORF">BCIN_09g04140</name>
</gene>
<dbReference type="PANTHER" id="PTHR33112:SF16">
    <property type="entry name" value="HETEROKARYON INCOMPATIBILITY DOMAIN-CONTAINING PROTEIN"/>
    <property type="match status" value="1"/>
</dbReference>
<evidence type="ECO:0000256" key="1">
    <source>
        <dbReference type="SAM" id="MobiDB-lite"/>
    </source>
</evidence>
<dbReference type="KEGG" id="bfu:BCIN_09g04140"/>
<keyword evidence="4" id="KW-1185">Reference proteome</keyword>
<feature type="domain" description="Heterokaryon incompatibility" evidence="2">
    <location>
        <begin position="209"/>
        <end position="363"/>
    </location>
</feature>
<evidence type="ECO:0000313" key="4">
    <source>
        <dbReference type="Proteomes" id="UP000001798"/>
    </source>
</evidence>
<evidence type="ECO:0000313" key="3">
    <source>
        <dbReference type="EMBL" id="ATZ53588.1"/>
    </source>
</evidence>
<protein>
    <recommendedName>
        <fullName evidence="2">Heterokaryon incompatibility domain-containing protein</fullName>
    </recommendedName>
</protein>
<dbReference type="GeneID" id="5432038"/>
<dbReference type="VEuPathDB" id="FungiDB:Bcin09g04140"/>
<proteinExistence type="predicted"/>